<dbReference type="KEGG" id="rsa:RSal33209_3196"/>
<dbReference type="eggNOG" id="ENOG5032RKK">
    <property type="taxonomic scope" value="Bacteria"/>
</dbReference>
<keyword evidence="1" id="KW-0238">DNA-binding</keyword>
<dbReference type="InterPro" id="IPR042261">
    <property type="entry name" value="Lsr2-like_dimerization"/>
</dbReference>
<proteinExistence type="predicted"/>
<feature type="domain" description="Lsr2 dimerization" evidence="2">
    <location>
        <begin position="9"/>
        <end position="65"/>
    </location>
</feature>
<dbReference type="Pfam" id="PF11774">
    <property type="entry name" value="Lsr2"/>
    <property type="match status" value="1"/>
</dbReference>
<dbReference type="Gene3D" id="3.30.60.230">
    <property type="entry name" value="Lsr2, dimerization domain"/>
    <property type="match status" value="1"/>
</dbReference>
<dbReference type="Gene3D" id="4.10.320.10">
    <property type="entry name" value="E3-binding domain"/>
    <property type="match status" value="1"/>
</dbReference>
<dbReference type="GO" id="GO:0003677">
    <property type="term" value="F:DNA binding"/>
    <property type="evidence" value="ECO:0007669"/>
    <property type="project" value="UniProtKB-KW"/>
</dbReference>
<dbReference type="GO" id="GO:0016746">
    <property type="term" value="F:acyltransferase activity"/>
    <property type="evidence" value="ECO:0007669"/>
    <property type="project" value="InterPro"/>
</dbReference>
<dbReference type="EMBL" id="CP000910">
    <property type="protein sequence ID" value="ABY24913.1"/>
    <property type="molecule type" value="Genomic_DNA"/>
</dbReference>
<reference evidence="5" key="1">
    <citation type="journal article" date="2008" name="J. Bacteriol.">
        <title>Genome sequence of the fish pathogen Renibacterium salmoninarum suggests reductive evolution away from an environmental Arthrobacter ancestor.</title>
        <authorList>
            <person name="Wiens G.D."/>
            <person name="Rockey D.D."/>
            <person name="Wu Z."/>
            <person name="Chang J."/>
            <person name="Levy R."/>
            <person name="Crane S."/>
            <person name="Chen D.S."/>
            <person name="Capri G.R."/>
            <person name="Burnett J.R."/>
            <person name="Sudheesh P.S."/>
            <person name="Schipma M.J."/>
            <person name="Burd H."/>
            <person name="Bhattacharyya A."/>
            <person name="Rhodes L.D."/>
            <person name="Kaul R."/>
            <person name="Strom M.S."/>
        </authorList>
    </citation>
    <scope>NUCLEOTIDE SEQUENCE [LARGE SCALE GENOMIC DNA]</scope>
    <source>
        <strain evidence="5">ATCC 33209 / DSM 20767 / JCM 11484 / NBRC 15589 / NCIMB 2235</strain>
    </source>
</reference>
<dbReference type="InterPro" id="IPR024412">
    <property type="entry name" value="Lsr2_dim_dom"/>
</dbReference>
<dbReference type="Proteomes" id="UP000002007">
    <property type="component" value="Chromosome"/>
</dbReference>
<evidence type="ECO:0000313" key="5">
    <source>
        <dbReference type="Proteomes" id="UP000002007"/>
    </source>
</evidence>
<feature type="domain" description="Lsr2 DNA-binding" evidence="3">
    <location>
        <begin position="81"/>
        <end position="115"/>
    </location>
</feature>
<dbReference type="InterPro" id="IPR036625">
    <property type="entry name" value="E3-bd_dom_sf"/>
</dbReference>
<dbReference type="AlphaFoldDB" id="A9WUP2"/>
<organism evidence="4 5">
    <name type="scientific">Renibacterium salmoninarum (strain ATCC 33209 / DSM 20767 / JCM 11484 / NBRC 15589 / NCIMB 2235)</name>
    <dbReference type="NCBI Taxonomy" id="288705"/>
    <lineage>
        <taxon>Bacteria</taxon>
        <taxon>Bacillati</taxon>
        <taxon>Actinomycetota</taxon>
        <taxon>Actinomycetes</taxon>
        <taxon>Micrococcales</taxon>
        <taxon>Micrococcaceae</taxon>
        <taxon>Renibacterium</taxon>
    </lineage>
</organism>
<gene>
    <name evidence="4" type="primary">lsr2</name>
    <name evidence="4" type="ordered locus">RSal33209_3196</name>
</gene>
<evidence type="ECO:0000259" key="3">
    <source>
        <dbReference type="Pfam" id="PF23359"/>
    </source>
</evidence>
<evidence type="ECO:0000313" key="4">
    <source>
        <dbReference type="EMBL" id="ABY24913.1"/>
    </source>
</evidence>
<dbReference type="InterPro" id="IPR055370">
    <property type="entry name" value="Lsr2_DNA-bd"/>
</dbReference>
<evidence type="ECO:0000256" key="1">
    <source>
        <dbReference type="ARBA" id="ARBA00023125"/>
    </source>
</evidence>
<name>A9WUP2_RENSM</name>
<keyword evidence="5" id="KW-1185">Reference proteome</keyword>
<accession>A9WUP2</accession>
<sequence>MHFIRGPSMAQRVNIVLVDDLDGGNAEETVRFGLDGSNYESDLSSAHAKDLRSALEPFVAVARKSASCGPRAGKPGTPNRNNDVAQIRQWARENGYTVSERGRIQADIVDAYRKAKG</sequence>
<dbReference type="Pfam" id="PF23359">
    <property type="entry name" value="Lsr2_DNA-bd"/>
    <property type="match status" value="1"/>
</dbReference>
<protein>
    <submittedName>
        <fullName evidence="4">Lsr2 protein</fullName>
    </submittedName>
</protein>
<evidence type="ECO:0000259" key="2">
    <source>
        <dbReference type="Pfam" id="PF11774"/>
    </source>
</evidence>
<dbReference type="STRING" id="288705.RSal33209_3196"/>
<dbReference type="HOGENOM" id="CLU_139818_0_0_11"/>